<comment type="caution">
    <text evidence="1">The sequence shown here is derived from an EMBL/GenBank/DDBJ whole genome shotgun (WGS) entry which is preliminary data.</text>
</comment>
<dbReference type="Proteomes" id="UP000761534">
    <property type="component" value="Unassembled WGS sequence"/>
</dbReference>
<keyword evidence="2" id="KW-1185">Reference proteome</keyword>
<name>A0A642UMG1_9ASCO</name>
<reference evidence="1" key="1">
    <citation type="journal article" date="2019" name="G3 (Bethesda)">
        <title>Genome Assemblies of Two Rare Opportunistic Yeast Pathogens: Diutina rugosa (syn. Candida rugosa) and Trichomonascus ciferrii (syn. Candida ciferrii).</title>
        <authorList>
            <person name="Mixao V."/>
            <person name="Saus E."/>
            <person name="Hansen A.P."/>
            <person name="Lass-Florl C."/>
            <person name="Gabaldon T."/>
        </authorList>
    </citation>
    <scope>NUCLEOTIDE SEQUENCE</scope>
    <source>
        <strain evidence="1">CBS 4856</strain>
    </source>
</reference>
<gene>
    <name evidence="1" type="ORF">TRICI_005997</name>
</gene>
<proteinExistence type="predicted"/>
<protein>
    <submittedName>
        <fullName evidence="1">Uncharacterized protein</fullName>
    </submittedName>
</protein>
<dbReference type="VEuPathDB" id="FungiDB:TRICI_005997"/>
<dbReference type="AlphaFoldDB" id="A0A642UMG1"/>
<organism evidence="1 2">
    <name type="scientific">Trichomonascus ciferrii</name>
    <dbReference type="NCBI Taxonomy" id="44093"/>
    <lineage>
        <taxon>Eukaryota</taxon>
        <taxon>Fungi</taxon>
        <taxon>Dikarya</taxon>
        <taxon>Ascomycota</taxon>
        <taxon>Saccharomycotina</taxon>
        <taxon>Dipodascomycetes</taxon>
        <taxon>Dipodascales</taxon>
        <taxon>Trichomonascaceae</taxon>
        <taxon>Trichomonascus</taxon>
        <taxon>Trichomonascus ciferrii complex</taxon>
    </lineage>
</organism>
<sequence>MSKPVNVGDLDGSVPDYVKERLRYLEEHVRRYPVDLTEQVYEMYDKYPPQKLRELENRAVYCDELITRMELMKVEADTSGRFVYQPPEILLNPRHGLSIARYPTDKDIRYWLFDFEMAVRQRYPEVSDIQLCHWVFYWIKNESGLEHECELLQNRAQTNWEETKSCLIELESRFKTHHAFEKNVYSTMEKLSHRDPSFLSKLAYYSTLFRAQSRTYPAVRGILTSRYVNHPAGKLINVLTARFENEVPHEKRTGKAFIEYIRPAAKKYLKPTKPIIYSNLS</sequence>
<evidence type="ECO:0000313" key="2">
    <source>
        <dbReference type="Proteomes" id="UP000761534"/>
    </source>
</evidence>
<dbReference type="EMBL" id="SWFS01000479">
    <property type="protein sequence ID" value="KAA8901810.1"/>
    <property type="molecule type" value="Genomic_DNA"/>
</dbReference>
<evidence type="ECO:0000313" key="1">
    <source>
        <dbReference type="EMBL" id="KAA8901810.1"/>
    </source>
</evidence>
<accession>A0A642UMG1</accession>